<feature type="signal peptide" evidence="9">
    <location>
        <begin position="1"/>
        <end position="32"/>
    </location>
</feature>
<dbReference type="RefSeq" id="WP_194049057.1">
    <property type="nucleotide sequence ID" value="NZ_CP063373.1"/>
</dbReference>
<gene>
    <name evidence="10" type="ORF">IM697_19935</name>
</gene>
<keyword evidence="4" id="KW-0119">Carbohydrate metabolism</keyword>
<evidence type="ECO:0000256" key="4">
    <source>
        <dbReference type="ARBA" id="ARBA00023277"/>
    </source>
</evidence>
<keyword evidence="5" id="KW-0326">Glycosidase</keyword>
<evidence type="ECO:0000256" key="7">
    <source>
        <dbReference type="ARBA" id="ARBA00037986"/>
    </source>
</evidence>
<evidence type="ECO:0000313" key="11">
    <source>
        <dbReference type="Proteomes" id="UP000594205"/>
    </source>
</evidence>
<evidence type="ECO:0000256" key="9">
    <source>
        <dbReference type="SAM" id="SignalP"/>
    </source>
</evidence>
<dbReference type="GO" id="GO:0010411">
    <property type="term" value="P:xyloglucan metabolic process"/>
    <property type="evidence" value="ECO:0007669"/>
    <property type="project" value="TreeGrafter"/>
</dbReference>
<proteinExistence type="inferred from homology"/>
<dbReference type="CDD" id="cd15482">
    <property type="entry name" value="Sialidase_non-viral"/>
    <property type="match status" value="2"/>
</dbReference>
<keyword evidence="3" id="KW-0136">Cellulose degradation</keyword>
<dbReference type="EMBL" id="CP063373">
    <property type="protein sequence ID" value="QOV40470.1"/>
    <property type="molecule type" value="Genomic_DNA"/>
</dbReference>
<feature type="region of interest" description="Disordered" evidence="8">
    <location>
        <begin position="567"/>
        <end position="587"/>
    </location>
</feature>
<dbReference type="GO" id="GO:0016798">
    <property type="term" value="F:hydrolase activity, acting on glycosyl bonds"/>
    <property type="evidence" value="ECO:0007669"/>
    <property type="project" value="UniProtKB-KW"/>
</dbReference>
<dbReference type="PANTHER" id="PTHR43739">
    <property type="entry name" value="XYLOGLUCANASE (EUROFUNG)"/>
    <property type="match status" value="1"/>
</dbReference>
<feature type="chain" id="PRO_5030604682" evidence="9">
    <location>
        <begin position="33"/>
        <end position="804"/>
    </location>
</feature>
<dbReference type="SUPFAM" id="SSF110296">
    <property type="entry name" value="Oligoxyloglucan reducing end-specific cellobiohydrolase"/>
    <property type="match status" value="2"/>
</dbReference>
<dbReference type="Proteomes" id="UP000594205">
    <property type="component" value="Chromosome"/>
</dbReference>
<comment type="similarity">
    <text evidence="7">Belongs to the glycosyl hydrolase 74 family.</text>
</comment>
<evidence type="ECO:0000256" key="2">
    <source>
        <dbReference type="ARBA" id="ARBA00022801"/>
    </source>
</evidence>
<sequence length="804" mass="86360">MTHAPHLSRRGLLSAGAATAALPLLAPSGASAAPVTSHTSATSATSATLASSASSARMAGKVRHTPYTFRNAEIVGGGFVTGIVFNQREPGLVYARTDIGGAYRLDTASRRWIPLTDWIGWDEYGHTGIISIATDEVDPDRVYLAAGTYTLPDWDPSMAAILRSTDRGRTWKTTPLPFRLGGNMPGRGIGERLVIDPNRNKILYLGVRGGHGLWRSTDHGKTFAKVTDFPNVGNFVPDPTDPDGYNGDNLGVLQVVFDKRTGRPGKATRTLYVTVADKDNILYRSTDAGATWERVPGQPTGFIPHHAVFDHVGGHLYLATSDTAGPYDGSKGDVWKLDTATGTWTRISPVPSTSDDNQYGYSGLTIDRQNPDTLMVSTQVKWHPDCILFRSTDGGASWTRAWDLGSNSERTLRYDIDISAAPWLTWNASPSLPEMAPKLGWMMESVQIDPFDSDHFMYGTGATIYGADNLTDWDGGGTVHLSVRAQGLEETAVLCLISPPAGRAHLFSGVGDVGGFRHTDFRKAPKMYDSPTFGGTPALDYAELAPHTIVRVGHPTSGWTQHFAVSTDSGDTWTPSRSEPAGVTGPGVEDQAVAISADGRRIVWSPAGAPVSWSDDHGATWTASKGLPTGAPVRSDRVNPAKFYAYDSGVFYLSTDGGKSFEATAATGLPTAGNVRFKPVPGHEGDIWLAGGTDKPTTPTPYGLWRSTDSGSSFTRFEVVDQGDVVGFGKAAPGAPYPAVYTSSKIRGVRGIFRSDDAGRTWIRINDDRHQYAWTGNTMTGDPRIHGRVYFGTNGRGVIYGDPK</sequence>
<organism evidence="10 11">
    <name type="scientific">Streptomyces ferrugineus</name>
    <dbReference type="NCBI Taxonomy" id="1413221"/>
    <lineage>
        <taxon>Bacteria</taxon>
        <taxon>Bacillati</taxon>
        <taxon>Actinomycetota</taxon>
        <taxon>Actinomycetes</taxon>
        <taxon>Kitasatosporales</taxon>
        <taxon>Streptomycetaceae</taxon>
        <taxon>Streptomyces</taxon>
    </lineage>
</organism>
<evidence type="ECO:0000256" key="8">
    <source>
        <dbReference type="SAM" id="MobiDB-lite"/>
    </source>
</evidence>
<evidence type="ECO:0000256" key="1">
    <source>
        <dbReference type="ARBA" id="ARBA00022729"/>
    </source>
</evidence>
<keyword evidence="1 9" id="KW-0732">Signal</keyword>
<evidence type="ECO:0000256" key="3">
    <source>
        <dbReference type="ARBA" id="ARBA00023001"/>
    </source>
</evidence>
<dbReference type="FunFam" id="2.130.10.10:FF:000534">
    <property type="entry name" value="Xyloglucanase Xgh74A"/>
    <property type="match status" value="1"/>
</dbReference>
<dbReference type="InterPro" id="IPR052025">
    <property type="entry name" value="Xyloglucanase_GH74"/>
</dbReference>
<evidence type="ECO:0000256" key="5">
    <source>
        <dbReference type="ARBA" id="ARBA00023295"/>
    </source>
</evidence>
<dbReference type="PANTHER" id="PTHR43739:SF2">
    <property type="entry name" value="OLIGOXYLOGLUCAN-REDUCING END-SPECIFIC XYLOGLUCANASE-RELATED"/>
    <property type="match status" value="1"/>
</dbReference>
<reference evidence="10 11" key="1">
    <citation type="submission" date="2020-10" db="EMBL/GenBank/DDBJ databases">
        <title>Streptomyces ferrugineus complate genome analysis.</title>
        <authorList>
            <person name="Anwar N."/>
        </authorList>
    </citation>
    <scope>NUCLEOTIDE SEQUENCE [LARGE SCALE GENOMIC DNA]</scope>
    <source>
        <strain evidence="10 11">CCTCC AA2014009</strain>
    </source>
</reference>
<evidence type="ECO:0000313" key="10">
    <source>
        <dbReference type="EMBL" id="QOV40470.1"/>
    </source>
</evidence>
<dbReference type="Gene3D" id="2.130.10.10">
    <property type="entry name" value="YVTN repeat-like/Quinoprotein amine dehydrogenase"/>
    <property type="match status" value="2"/>
</dbReference>
<dbReference type="InterPro" id="IPR006311">
    <property type="entry name" value="TAT_signal"/>
</dbReference>
<dbReference type="GO" id="GO:0030245">
    <property type="term" value="P:cellulose catabolic process"/>
    <property type="evidence" value="ECO:0007669"/>
    <property type="project" value="UniProtKB-KW"/>
</dbReference>
<keyword evidence="11" id="KW-1185">Reference proteome</keyword>
<protein>
    <submittedName>
        <fullName evidence="10">Xyloglucanase</fullName>
    </submittedName>
</protein>
<dbReference type="KEGG" id="sfeu:IM697_19935"/>
<dbReference type="PROSITE" id="PS51318">
    <property type="entry name" value="TAT"/>
    <property type="match status" value="1"/>
</dbReference>
<accession>A0A7M2SVT3</accession>
<dbReference type="AlphaFoldDB" id="A0A7M2SVT3"/>
<evidence type="ECO:0000256" key="6">
    <source>
        <dbReference type="ARBA" id="ARBA00023326"/>
    </source>
</evidence>
<name>A0A7M2SVT3_9ACTN</name>
<feature type="compositionally biased region" description="Polar residues" evidence="8">
    <location>
        <begin position="567"/>
        <end position="577"/>
    </location>
</feature>
<keyword evidence="6" id="KW-0624">Polysaccharide degradation</keyword>
<keyword evidence="2" id="KW-0378">Hydrolase</keyword>
<dbReference type="InterPro" id="IPR015943">
    <property type="entry name" value="WD40/YVTN_repeat-like_dom_sf"/>
</dbReference>